<protein>
    <submittedName>
        <fullName evidence="7">Uncharacterized protein</fullName>
    </submittedName>
</protein>
<keyword evidence="8" id="KW-1185">Reference proteome</keyword>
<accession>A0ABD2VVL7</accession>
<dbReference type="Gene3D" id="3.40.50.12190">
    <property type="match status" value="1"/>
</dbReference>
<keyword evidence="3 6" id="KW-1133">Transmembrane helix</keyword>
<evidence type="ECO:0000256" key="1">
    <source>
        <dbReference type="ARBA" id="ARBA00004370"/>
    </source>
</evidence>
<gene>
    <name evidence="7" type="ORF">TKK_019697</name>
</gene>
<organism evidence="7 8">
    <name type="scientific">Trichogramma kaykai</name>
    <dbReference type="NCBI Taxonomy" id="54128"/>
    <lineage>
        <taxon>Eukaryota</taxon>
        <taxon>Metazoa</taxon>
        <taxon>Ecdysozoa</taxon>
        <taxon>Arthropoda</taxon>
        <taxon>Hexapoda</taxon>
        <taxon>Insecta</taxon>
        <taxon>Pterygota</taxon>
        <taxon>Neoptera</taxon>
        <taxon>Endopterygota</taxon>
        <taxon>Hymenoptera</taxon>
        <taxon>Apocrita</taxon>
        <taxon>Proctotrupomorpha</taxon>
        <taxon>Chalcidoidea</taxon>
        <taxon>Trichogrammatidae</taxon>
        <taxon>Trichogramma</taxon>
    </lineage>
</organism>
<feature type="transmembrane region" description="Helical" evidence="6">
    <location>
        <begin position="120"/>
        <end position="141"/>
    </location>
</feature>
<comment type="subcellular location">
    <subcellularLocation>
        <location evidence="1">Membrane</location>
    </subcellularLocation>
</comment>
<sequence>MLKYEKCFKIHQTEPRRRRSYRDDSFTDDVLEKPTKEFKTLKTTPTKKLNTNIKRGADKIHFQNVRFEKHVSPLNKDLYNDDDNDDIDDDLDDDSDEEVDDVGEDDEPIKSRDANSKSILFSYIVFVIFAMIVVVGAAYYFNANSSINSYFIKDEPDHQDKVKSILEDVKKSLRNMRTKYKNQDYQFWQDAYISIANIIEAPHKPSILLLIGDKADPTDCLAVLLGNISSNALRSHSLLLTPEKFKSDMGSVIESLRVSIQDNKAVIIWDLFNINIEALKAFHNLCDTVNPLVEEVIYIITVISDEYDKEESPLEFMERELYKKLTGKIKEDAIQPLITRITDGAILSVNSEPSVDDCPLPKATTL</sequence>
<feature type="region of interest" description="Disordered" evidence="5">
    <location>
        <begin position="76"/>
        <end position="110"/>
    </location>
</feature>
<evidence type="ECO:0000313" key="8">
    <source>
        <dbReference type="Proteomes" id="UP001627154"/>
    </source>
</evidence>
<feature type="compositionally biased region" description="Acidic residues" evidence="5">
    <location>
        <begin position="80"/>
        <end position="107"/>
    </location>
</feature>
<evidence type="ECO:0000256" key="2">
    <source>
        <dbReference type="ARBA" id="ARBA00022692"/>
    </source>
</evidence>
<evidence type="ECO:0000256" key="5">
    <source>
        <dbReference type="SAM" id="MobiDB-lite"/>
    </source>
</evidence>
<evidence type="ECO:0000313" key="7">
    <source>
        <dbReference type="EMBL" id="KAL3384602.1"/>
    </source>
</evidence>
<evidence type="ECO:0000256" key="3">
    <source>
        <dbReference type="ARBA" id="ARBA00022989"/>
    </source>
</evidence>
<evidence type="ECO:0000256" key="6">
    <source>
        <dbReference type="SAM" id="Phobius"/>
    </source>
</evidence>
<evidence type="ECO:0000256" key="4">
    <source>
        <dbReference type="ARBA" id="ARBA00023136"/>
    </source>
</evidence>
<dbReference type="EMBL" id="JBJJXI010000170">
    <property type="protein sequence ID" value="KAL3384602.1"/>
    <property type="molecule type" value="Genomic_DNA"/>
</dbReference>
<comment type="caution">
    <text evidence="7">The sequence shown here is derived from an EMBL/GenBank/DDBJ whole genome shotgun (WGS) entry which is preliminary data.</text>
</comment>
<name>A0ABD2VVL7_9HYME</name>
<dbReference type="AlphaFoldDB" id="A0ABD2VVL7"/>
<reference evidence="7 8" key="1">
    <citation type="journal article" date="2024" name="bioRxiv">
        <title>A reference genome for Trichogramma kaykai: A tiny desert-dwelling parasitoid wasp with competing sex-ratio distorters.</title>
        <authorList>
            <person name="Culotta J."/>
            <person name="Lindsey A.R."/>
        </authorList>
    </citation>
    <scope>NUCLEOTIDE SEQUENCE [LARGE SCALE GENOMIC DNA]</scope>
    <source>
        <strain evidence="7 8">KSX58</strain>
    </source>
</reference>
<dbReference type="GO" id="GO:0016020">
    <property type="term" value="C:membrane"/>
    <property type="evidence" value="ECO:0007669"/>
    <property type="project" value="UniProtKB-SubCell"/>
</dbReference>
<proteinExistence type="predicted"/>
<keyword evidence="2 6" id="KW-0812">Transmembrane</keyword>
<dbReference type="InterPro" id="IPR038599">
    <property type="entry name" value="LAP1C-like_C_sf"/>
</dbReference>
<dbReference type="Proteomes" id="UP001627154">
    <property type="component" value="Unassembled WGS sequence"/>
</dbReference>
<keyword evidence="4 6" id="KW-0472">Membrane</keyword>
<dbReference type="PANTHER" id="PTHR18843:SF7">
    <property type="entry name" value="LAMINA-ASSOCIATED POLYPEPTIDE 1B ISOFORM 1-RELATED"/>
    <property type="match status" value="1"/>
</dbReference>
<dbReference type="InterPro" id="IPR008662">
    <property type="entry name" value="TOIP1/2"/>
</dbReference>
<dbReference type="PANTHER" id="PTHR18843">
    <property type="entry name" value="TORSIN-1A-INTERACTING PROTEIN"/>
    <property type="match status" value="1"/>
</dbReference>